<evidence type="ECO:0000313" key="6">
    <source>
        <dbReference type="Proteomes" id="UP000814243"/>
    </source>
</evidence>
<gene>
    <name evidence="5" type="ORF">HF086_005622</name>
</gene>
<accession>A0A922SNL2</accession>
<evidence type="ECO:0000256" key="2">
    <source>
        <dbReference type="ARBA" id="ARBA00022771"/>
    </source>
</evidence>
<dbReference type="GO" id="GO:0008270">
    <property type="term" value="F:zinc ion binding"/>
    <property type="evidence" value="ECO:0007669"/>
    <property type="project" value="UniProtKB-KW"/>
</dbReference>
<keyword evidence="2" id="KW-0863">Zinc-finger</keyword>
<protein>
    <recommendedName>
        <fullName evidence="4">FLYWCH-type domain-containing protein</fullName>
    </recommendedName>
</protein>
<evidence type="ECO:0000259" key="4">
    <source>
        <dbReference type="Pfam" id="PF04500"/>
    </source>
</evidence>
<name>A0A922SNL2_SPOEX</name>
<dbReference type="InterPro" id="IPR007588">
    <property type="entry name" value="Znf_FLYWCH"/>
</dbReference>
<reference evidence="5" key="1">
    <citation type="journal article" date="2021" name="G3 (Bethesda)">
        <title>Genome and transcriptome analysis of the beet armyworm Spodoptera exigua reveals targets for pest control. .</title>
        <authorList>
            <person name="Simon S."/>
            <person name="Breeschoten T."/>
            <person name="Jansen H.J."/>
            <person name="Dirks R.P."/>
            <person name="Schranz M.E."/>
            <person name="Ros V.I.D."/>
        </authorList>
    </citation>
    <scope>NUCLEOTIDE SEQUENCE</scope>
    <source>
        <strain evidence="5">TB_SE_WUR_2020</strain>
    </source>
</reference>
<evidence type="ECO:0000256" key="3">
    <source>
        <dbReference type="ARBA" id="ARBA00022833"/>
    </source>
</evidence>
<organism evidence="5 6">
    <name type="scientific">Spodoptera exigua</name>
    <name type="common">Beet armyworm</name>
    <name type="synonym">Noctua fulgens</name>
    <dbReference type="NCBI Taxonomy" id="7107"/>
    <lineage>
        <taxon>Eukaryota</taxon>
        <taxon>Metazoa</taxon>
        <taxon>Ecdysozoa</taxon>
        <taxon>Arthropoda</taxon>
        <taxon>Hexapoda</taxon>
        <taxon>Insecta</taxon>
        <taxon>Pterygota</taxon>
        <taxon>Neoptera</taxon>
        <taxon>Endopterygota</taxon>
        <taxon>Lepidoptera</taxon>
        <taxon>Glossata</taxon>
        <taxon>Ditrysia</taxon>
        <taxon>Noctuoidea</taxon>
        <taxon>Noctuidae</taxon>
        <taxon>Amphipyrinae</taxon>
        <taxon>Spodoptera</taxon>
    </lineage>
</organism>
<keyword evidence="3" id="KW-0862">Zinc</keyword>
<dbReference type="EMBL" id="JACEFF010000057">
    <property type="protein sequence ID" value="KAH9645077.1"/>
    <property type="molecule type" value="Genomic_DNA"/>
</dbReference>
<evidence type="ECO:0000256" key="1">
    <source>
        <dbReference type="ARBA" id="ARBA00022723"/>
    </source>
</evidence>
<dbReference type="Gene3D" id="2.20.25.240">
    <property type="match status" value="1"/>
</dbReference>
<sequence>MFTDLDFKFIPSGRGKHLLLIEDHTFNQVKKDFRYWNCSKRTTAGCKAKIKFDNHNNIISYFREHNHSAPKFFIHNGRYVKLR</sequence>
<comment type="caution">
    <text evidence="5">The sequence shown here is derived from an EMBL/GenBank/DDBJ whole genome shotgun (WGS) entry which is preliminary data.</text>
</comment>
<dbReference type="Proteomes" id="UP000814243">
    <property type="component" value="Unassembled WGS sequence"/>
</dbReference>
<dbReference type="AlphaFoldDB" id="A0A922SNL2"/>
<feature type="domain" description="FLYWCH-type" evidence="4">
    <location>
        <begin position="9"/>
        <end position="67"/>
    </location>
</feature>
<evidence type="ECO:0000313" key="5">
    <source>
        <dbReference type="EMBL" id="KAH9645077.1"/>
    </source>
</evidence>
<keyword evidence="1" id="KW-0479">Metal-binding</keyword>
<dbReference type="Pfam" id="PF04500">
    <property type="entry name" value="FLYWCH"/>
    <property type="match status" value="1"/>
</dbReference>
<proteinExistence type="predicted"/>